<gene>
    <name evidence="3" type="ORF">SAMN05421867_11226</name>
</gene>
<feature type="compositionally biased region" description="Basic and acidic residues" evidence="1">
    <location>
        <begin position="1"/>
        <end position="20"/>
    </location>
</feature>
<feature type="transmembrane region" description="Helical" evidence="2">
    <location>
        <begin position="99"/>
        <end position="116"/>
    </location>
</feature>
<sequence>MDASGRSRDALVIRRGDGRTEPTAPRGRGARVRDPLVLGGLAVAGTLAVALLDPRSSGVWPACPLLSLTGLACPLCGGLRAVHDLAHGDVAGAWGSNPLLVALVVPVVLAWLAWTVRQGRAPRDGRPTRVPPGGRGPDVTPGHGTLGATARRALGPVLLVVLLVFGVLRNVPALAGALGP</sequence>
<dbReference type="InterPro" id="IPR021215">
    <property type="entry name" value="DUF2752"/>
</dbReference>
<dbReference type="Pfam" id="PF10825">
    <property type="entry name" value="DUF2752"/>
    <property type="match status" value="1"/>
</dbReference>
<accession>A0A1I0ZNY5</accession>
<feature type="region of interest" description="Disordered" evidence="1">
    <location>
        <begin position="121"/>
        <end position="142"/>
    </location>
</feature>
<keyword evidence="2" id="KW-0812">Transmembrane</keyword>
<dbReference type="Proteomes" id="UP000199012">
    <property type="component" value="Unassembled WGS sequence"/>
</dbReference>
<name>A0A1I0ZNY5_9CELL</name>
<organism evidence="3 4">
    <name type="scientific">Cellulomonas marina</name>
    <dbReference type="NCBI Taxonomy" id="988821"/>
    <lineage>
        <taxon>Bacteria</taxon>
        <taxon>Bacillati</taxon>
        <taxon>Actinomycetota</taxon>
        <taxon>Actinomycetes</taxon>
        <taxon>Micrococcales</taxon>
        <taxon>Cellulomonadaceae</taxon>
        <taxon>Cellulomonas</taxon>
    </lineage>
</organism>
<evidence type="ECO:0000256" key="2">
    <source>
        <dbReference type="SAM" id="Phobius"/>
    </source>
</evidence>
<protein>
    <recommendedName>
        <fullName evidence="5">DUF2752 domain-containing protein</fullName>
    </recommendedName>
</protein>
<feature type="region of interest" description="Disordered" evidence="1">
    <location>
        <begin position="1"/>
        <end position="30"/>
    </location>
</feature>
<proteinExistence type="predicted"/>
<dbReference type="EMBL" id="FOKA01000012">
    <property type="protein sequence ID" value="SFB27365.1"/>
    <property type="molecule type" value="Genomic_DNA"/>
</dbReference>
<feature type="transmembrane region" description="Helical" evidence="2">
    <location>
        <begin position="157"/>
        <end position="178"/>
    </location>
</feature>
<dbReference type="STRING" id="988821.SAMN05421867_11226"/>
<dbReference type="AlphaFoldDB" id="A0A1I0ZNY5"/>
<keyword evidence="4" id="KW-1185">Reference proteome</keyword>
<keyword evidence="2" id="KW-0472">Membrane</keyword>
<reference evidence="3 4" key="1">
    <citation type="submission" date="2016-10" db="EMBL/GenBank/DDBJ databases">
        <authorList>
            <person name="de Groot N.N."/>
        </authorList>
    </citation>
    <scope>NUCLEOTIDE SEQUENCE [LARGE SCALE GENOMIC DNA]</scope>
    <source>
        <strain evidence="3 4">CGMCC 4.6945</strain>
    </source>
</reference>
<evidence type="ECO:0000256" key="1">
    <source>
        <dbReference type="SAM" id="MobiDB-lite"/>
    </source>
</evidence>
<keyword evidence="2" id="KW-1133">Transmembrane helix</keyword>
<evidence type="ECO:0008006" key="5">
    <source>
        <dbReference type="Google" id="ProtNLM"/>
    </source>
</evidence>
<evidence type="ECO:0000313" key="3">
    <source>
        <dbReference type="EMBL" id="SFB27365.1"/>
    </source>
</evidence>
<evidence type="ECO:0000313" key="4">
    <source>
        <dbReference type="Proteomes" id="UP000199012"/>
    </source>
</evidence>
<feature type="transmembrane region" description="Helical" evidence="2">
    <location>
        <begin position="35"/>
        <end position="52"/>
    </location>
</feature>